<dbReference type="AlphaFoldDB" id="X8AMM5"/>
<sequence length="99" mass="10829">MPPEWAALTVEKQLSDPDSTLSLFRRAIELRRTRVEFDGSRIEWLATPRDALIFRCPAGLICALNAGDRPLTLPDGELLLASASLVDGKLSPNAAAWLV</sequence>
<organism evidence="1">
    <name type="scientific">Mycobacterium xenopi 4042</name>
    <dbReference type="NCBI Taxonomy" id="1299334"/>
    <lineage>
        <taxon>Bacteria</taxon>
        <taxon>Bacillati</taxon>
        <taxon>Actinomycetota</taxon>
        <taxon>Actinomycetes</taxon>
        <taxon>Mycobacteriales</taxon>
        <taxon>Mycobacteriaceae</taxon>
        <taxon>Mycobacterium</taxon>
    </lineage>
</organism>
<evidence type="ECO:0000313" key="1">
    <source>
        <dbReference type="EMBL" id="EUA33162.1"/>
    </source>
</evidence>
<reference evidence="1" key="1">
    <citation type="submission" date="2014-01" db="EMBL/GenBank/DDBJ databases">
        <authorList>
            <person name="Brown-Elliot B."/>
            <person name="Wallace R."/>
            <person name="Lenaerts A."/>
            <person name="Ordway D."/>
            <person name="DeGroote M.A."/>
            <person name="Parker T."/>
            <person name="Sizemore C."/>
            <person name="Tallon L.J."/>
            <person name="Sadzewicz L.K."/>
            <person name="Sengamalay N."/>
            <person name="Fraser C.M."/>
            <person name="Hine E."/>
            <person name="Shefchek K.A."/>
            <person name="Das S.P."/>
            <person name="Tettelin H."/>
        </authorList>
    </citation>
    <scope>NUCLEOTIDE SEQUENCE [LARGE SCALE GENOMIC DNA]</scope>
    <source>
        <strain evidence="1">4042</strain>
    </source>
</reference>
<accession>X8AMM5</accession>
<name>X8AMM5_MYCXE</name>
<protein>
    <submittedName>
        <fullName evidence="1">Putative oligo-1,6-glucosidase domain protein</fullName>
    </submittedName>
</protein>
<dbReference type="PATRIC" id="fig|1299334.3.peg.4954"/>
<comment type="caution">
    <text evidence="1">The sequence shown here is derived from an EMBL/GenBank/DDBJ whole genome shotgun (WGS) entry which is preliminary data.</text>
</comment>
<gene>
    <name evidence="1" type="ORF">I553_7570</name>
</gene>
<proteinExistence type="predicted"/>
<dbReference type="EMBL" id="JAOB01000047">
    <property type="protein sequence ID" value="EUA33162.1"/>
    <property type="molecule type" value="Genomic_DNA"/>
</dbReference>